<dbReference type="EMBL" id="JAHQIW010003407">
    <property type="protein sequence ID" value="KAJ1358590.1"/>
    <property type="molecule type" value="Genomic_DNA"/>
</dbReference>
<dbReference type="Proteomes" id="UP001196413">
    <property type="component" value="Unassembled WGS sequence"/>
</dbReference>
<organism evidence="1 2">
    <name type="scientific">Parelaphostrongylus tenuis</name>
    <name type="common">Meningeal worm</name>
    <dbReference type="NCBI Taxonomy" id="148309"/>
    <lineage>
        <taxon>Eukaryota</taxon>
        <taxon>Metazoa</taxon>
        <taxon>Ecdysozoa</taxon>
        <taxon>Nematoda</taxon>
        <taxon>Chromadorea</taxon>
        <taxon>Rhabditida</taxon>
        <taxon>Rhabditina</taxon>
        <taxon>Rhabditomorpha</taxon>
        <taxon>Strongyloidea</taxon>
        <taxon>Metastrongylidae</taxon>
        <taxon>Parelaphostrongylus</taxon>
    </lineage>
</organism>
<name>A0AAD5MHD7_PARTN</name>
<keyword evidence="2" id="KW-1185">Reference proteome</keyword>
<gene>
    <name evidence="1" type="ORF">KIN20_017060</name>
</gene>
<protein>
    <submittedName>
        <fullName evidence="1">Uncharacterized protein</fullName>
    </submittedName>
</protein>
<comment type="caution">
    <text evidence="1">The sequence shown here is derived from an EMBL/GenBank/DDBJ whole genome shotgun (WGS) entry which is preliminary data.</text>
</comment>
<evidence type="ECO:0000313" key="2">
    <source>
        <dbReference type="Proteomes" id="UP001196413"/>
    </source>
</evidence>
<reference evidence="1" key="1">
    <citation type="submission" date="2021-06" db="EMBL/GenBank/DDBJ databases">
        <title>Parelaphostrongylus tenuis whole genome reference sequence.</title>
        <authorList>
            <person name="Garwood T.J."/>
            <person name="Larsen P.A."/>
            <person name="Fountain-Jones N.M."/>
            <person name="Garbe J.R."/>
            <person name="Macchietto M.G."/>
            <person name="Kania S.A."/>
            <person name="Gerhold R.W."/>
            <person name="Richards J.E."/>
            <person name="Wolf T.M."/>
        </authorList>
    </citation>
    <scope>NUCLEOTIDE SEQUENCE</scope>
    <source>
        <strain evidence="1">MNPRO001-30</strain>
        <tissue evidence="1">Meninges</tissue>
    </source>
</reference>
<proteinExistence type="predicted"/>
<dbReference type="AlphaFoldDB" id="A0AAD5MHD7"/>
<sequence>MVFSMAADAPIEAPDISPTADAAKALVTRLVMQAVTDVLFQQGRAAFLPDAVISTILDQLTIQVNYEPLQCNMVFAPKMPDAMLQAAAMVPTCVVVGNTVTSMCVLNMNCQINMAAQLMRIDSKHLSISGSIRTTNIIMANWNRDMWQSVVNKAIRMLTSGPLATHFFSATATVS</sequence>
<evidence type="ECO:0000313" key="1">
    <source>
        <dbReference type="EMBL" id="KAJ1358590.1"/>
    </source>
</evidence>
<accession>A0AAD5MHD7</accession>